<dbReference type="RefSeq" id="WP_123747204.1">
    <property type="nucleotide sequence ID" value="NZ_RJKM01000001.1"/>
</dbReference>
<dbReference type="OrthoDB" id="3690192at2"/>
<gene>
    <name evidence="1" type="ORF">EDD40_7712</name>
</gene>
<evidence type="ECO:0000313" key="2">
    <source>
        <dbReference type="Proteomes" id="UP000268727"/>
    </source>
</evidence>
<dbReference type="EMBL" id="RJKM01000001">
    <property type="protein sequence ID" value="ROP42216.1"/>
    <property type="molecule type" value="Genomic_DNA"/>
</dbReference>
<organism evidence="1 2">
    <name type="scientific">Saccharothrix texasensis</name>
    <dbReference type="NCBI Taxonomy" id="103734"/>
    <lineage>
        <taxon>Bacteria</taxon>
        <taxon>Bacillati</taxon>
        <taxon>Actinomycetota</taxon>
        <taxon>Actinomycetes</taxon>
        <taxon>Pseudonocardiales</taxon>
        <taxon>Pseudonocardiaceae</taxon>
        <taxon>Saccharothrix</taxon>
    </lineage>
</organism>
<sequence>MTAPTEDRGQLSHPVLGDLAEWYEVFRLYAATAPAGNPHFTGAHATAAVVGPERVAEGLVWFESRYGPVAEAGLLPDLKTMRAALGLGIMADVGVDVHRHSHVAGDDGGTALPVGEGDVTAFAGAAVPDVVEFVYRDVVRYDEGSPCHNFWHWLNGTS</sequence>
<comment type="caution">
    <text evidence="1">The sequence shown here is derived from an EMBL/GenBank/DDBJ whole genome shotgun (WGS) entry which is preliminary data.</text>
</comment>
<reference evidence="1 2" key="1">
    <citation type="submission" date="2018-11" db="EMBL/GenBank/DDBJ databases">
        <title>Sequencing the genomes of 1000 actinobacteria strains.</title>
        <authorList>
            <person name="Klenk H.-P."/>
        </authorList>
    </citation>
    <scope>NUCLEOTIDE SEQUENCE [LARGE SCALE GENOMIC DNA]</scope>
    <source>
        <strain evidence="1 2">DSM 44231</strain>
    </source>
</reference>
<protein>
    <submittedName>
        <fullName evidence="1">Uncharacterized protein</fullName>
    </submittedName>
</protein>
<accession>A0A3N1HIA1</accession>
<dbReference type="AlphaFoldDB" id="A0A3N1HIA1"/>
<dbReference type="Proteomes" id="UP000268727">
    <property type="component" value="Unassembled WGS sequence"/>
</dbReference>
<proteinExistence type="predicted"/>
<evidence type="ECO:0000313" key="1">
    <source>
        <dbReference type="EMBL" id="ROP42216.1"/>
    </source>
</evidence>
<name>A0A3N1HIA1_9PSEU</name>
<keyword evidence="2" id="KW-1185">Reference proteome</keyword>